<organism evidence="2 3">
    <name type="scientific">Riccia sorocarpa</name>
    <dbReference type="NCBI Taxonomy" id="122646"/>
    <lineage>
        <taxon>Eukaryota</taxon>
        <taxon>Viridiplantae</taxon>
        <taxon>Streptophyta</taxon>
        <taxon>Embryophyta</taxon>
        <taxon>Marchantiophyta</taxon>
        <taxon>Marchantiopsida</taxon>
        <taxon>Marchantiidae</taxon>
        <taxon>Marchantiales</taxon>
        <taxon>Ricciaceae</taxon>
        <taxon>Riccia</taxon>
    </lineage>
</organism>
<gene>
    <name evidence="2" type="ORF">R1sor_007275</name>
</gene>
<feature type="compositionally biased region" description="Acidic residues" evidence="1">
    <location>
        <begin position="1"/>
        <end position="13"/>
    </location>
</feature>
<evidence type="ECO:0000256" key="1">
    <source>
        <dbReference type="SAM" id="MobiDB-lite"/>
    </source>
</evidence>
<keyword evidence="3" id="KW-1185">Reference proteome</keyword>
<dbReference type="Proteomes" id="UP001633002">
    <property type="component" value="Unassembled WGS sequence"/>
</dbReference>
<evidence type="ECO:0000313" key="3">
    <source>
        <dbReference type="Proteomes" id="UP001633002"/>
    </source>
</evidence>
<accession>A0ABD3HSN8</accession>
<reference evidence="2 3" key="1">
    <citation type="submission" date="2024-09" db="EMBL/GenBank/DDBJ databases">
        <title>Chromosome-scale assembly of Riccia sorocarpa.</title>
        <authorList>
            <person name="Paukszto L."/>
        </authorList>
    </citation>
    <scope>NUCLEOTIDE SEQUENCE [LARGE SCALE GENOMIC DNA]</scope>
    <source>
        <strain evidence="2">LP-2024</strain>
        <tissue evidence="2">Aerial parts of the thallus</tissue>
    </source>
</reference>
<dbReference type="AlphaFoldDB" id="A0ABD3HSN8"/>
<proteinExistence type="predicted"/>
<feature type="region of interest" description="Disordered" evidence="1">
    <location>
        <begin position="1"/>
        <end position="42"/>
    </location>
</feature>
<evidence type="ECO:0000313" key="2">
    <source>
        <dbReference type="EMBL" id="KAL3693624.1"/>
    </source>
</evidence>
<name>A0ABD3HSN8_9MARC</name>
<sequence length="125" mass="13771">MGDDAGTSTEDDNSSPPTKDNINNPVIGSRRSPEQSAKINSREQGIGLLAGILEERRALTVAEDQPPAVTNVTTLLQNNVEDLIRVTLSVTGDQEKNRRSPTPQNLIGKETQFKYRMVSSLWEHN</sequence>
<feature type="compositionally biased region" description="Polar residues" evidence="1">
    <location>
        <begin position="14"/>
        <end position="26"/>
    </location>
</feature>
<protein>
    <submittedName>
        <fullName evidence="2">Uncharacterized protein</fullName>
    </submittedName>
</protein>
<comment type="caution">
    <text evidence="2">The sequence shown here is derived from an EMBL/GenBank/DDBJ whole genome shotgun (WGS) entry which is preliminary data.</text>
</comment>
<dbReference type="EMBL" id="JBJQOH010000003">
    <property type="protein sequence ID" value="KAL3693624.1"/>
    <property type="molecule type" value="Genomic_DNA"/>
</dbReference>